<keyword evidence="2" id="KW-1185">Reference proteome</keyword>
<comment type="caution">
    <text evidence="1">The sequence shown here is derived from an EMBL/GenBank/DDBJ whole genome shotgun (WGS) entry which is preliminary data.</text>
</comment>
<dbReference type="EMBL" id="CM037621">
    <property type="protein sequence ID" value="KAH8001328.1"/>
    <property type="molecule type" value="Genomic_DNA"/>
</dbReference>
<reference evidence="1" key="1">
    <citation type="submission" date="2021-08" db="EMBL/GenBank/DDBJ databases">
        <title>The first chromosome-level gecko genome reveals the dynamic sex chromosomes of Neotropical dwarf geckos (Sphaerodactylidae: Sphaerodactylus).</title>
        <authorList>
            <person name="Pinto B.J."/>
            <person name="Keating S.E."/>
            <person name="Gamble T."/>
        </authorList>
    </citation>
    <scope>NUCLEOTIDE SEQUENCE</scope>
    <source>
        <strain evidence="1">TG3544</strain>
    </source>
</reference>
<dbReference type="Proteomes" id="UP000827872">
    <property type="component" value="Linkage Group LG08"/>
</dbReference>
<gene>
    <name evidence="1" type="ORF">K3G42_004274</name>
</gene>
<evidence type="ECO:0000313" key="1">
    <source>
        <dbReference type="EMBL" id="KAH8001328.1"/>
    </source>
</evidence>
<sequence>MQLNRCGRSSDGIHRQQKRGPLSQPSSVDPASPGIAGDCVADVGPEGFSLSQLGCQVAKKGRQWSHQPLPAGWLQCRHTLSGVAWGKHSRDSSPNDGPGQASLASWEEEEQDMLLIVDDSPEFFPNRALQCTGQALCHFDVIFLLAFIIHLQVSVSLTELGELEYPPAQLLPCLLVIDRELGFG</sequence>
<proteinExistence type="predicted"/>
<name>A0ACB8F8L2_9SAUR</name>
<protein>
    <submittedName>
        <fullName evidence="1">Uncharacterized protein</fullName>
    </submittedName>
</protein>
<accession>A0ACB8F8L2</accession>
<organism evidence="1 2">
    <name type="scientific">Sphaerodactylus townsendi</name>
    <dbReference type="NCBI Taxonomy" id="933632"/>
    <lineage>
        <taxon>Eukaryota</taxon>
        <taxon>Metazoa</taxon>
        <taxon>Chordata</taxon>
        <taxon>Craniata</taxon>
        <taxon>Vertebrata</taxon>
        <taxon>Euteleostomi</taxon>
        <taxon>Lepidosauria</taxon>
        <taxon>Squamata</taxon>
        <taxon>Bifurcata</taxon>
        <taxon>Gekkota</taxon>
        <taxon>Sphaerodactylidae</taxon>
        <taxon>Sphaerodactylus</taxon>
    </lineage>
</organism>
<evidence type="ECO:0000313" key="2">
    <source>
        <dbReference type="Proteomes" id="UP000827872"/>
    </source>
</evidence>